<dbReference type="Pfam" id="PF00566">
    <property type="entry name" value="RabGAP-TBC"/>
    <property type="match status" value="1"/>
</dbReference>
<dbReference type="GO" id="GO:0036064">
    <property type="term" value="C:ciliary basal body"/>
    <property type="evidence" value="ECO:0007669"/>
    <property type="project" value="TreeGrafter"/>
</dbReference>
<comment type="caution">
    <text evidence="14">The sequence shown here is derived from an EMBL/GenBank/DDBJ whole genome shotgun (WGS) entry which is preliminary data.</text>
</comment>
<feature type="coiled-coil region" evidence="12">
    <location>
        <begin position="810"/>
        <end position="866"/>
    </location>
</feature>
<feature type="coiled-coil region" evidence="12">
    <location>
        <begin position="703"/>
        <end position="772"/>
    </location>
</feature>
<evidence type="ECO:0000313" key="14">
    <source>
        <dbReference type="EMBL" id="NWT07894.1"/>
    </source>
</evidence>
<dbReference type="Pfam" id="PF00400">
    <property type="entry name" value="WD40"/>
    <property type="match status" value="1"/>
</dbReference>
<keyword evidence="4" id="KW-0963">Cytoplasm</keyword>
<sequence>VTVNIIRSVQGYHSKTIHFLNVAFDSFGDSLLAGDRQGNIYVFDLNGNRFNLVQRTMQACTALAFNLHRKTEFLVALADYSVKCFDTGTQELVSWMRGHDSSVSSISVHDSGKYAITTSTDTAQLWDLDTFQRIRKLNVRQSVGIQKVFFLPLSNTILSCFKDNSVFAWEFDTLHCKYQLPTPVEGSVLFYKVFAVTRDGRTLVAGGKSNHLHLWCLESKRLIRIIQMPEKVRAVRHLEFLPDSFDGGSNQVLGVLSQDNIMRFINIETCKLLFDIGSPEEGISSAVISPNGRYIASVMENGSLNLYSVQALTQEGNKPPPSMFKVVQDGPKYTSEANKLITKVTSGGSKGPWKSKGSKIQSRLLKLQANTSLENKENKLPHGLNKKRLQTLLKGFGEYPAKYRMFVWRSLLQLPENRSAFSSLIDRGIHSAFVNIQKEYPIKSRKLLRVLQRTLSALAHWSAIFAETPYMPLLAFPFVKLFQNNQLICFEVVATVVVNFCQHWFEYFPNPPVNVLSMMENVLAHHDKELLQHLIKYNVTSQVYAWPLLETLLSEVLTREEWLKVFDNIFSNHPSYFLMIVVAYIICSRTPLLHCNQAADFEYFFHHRNNVDINVVIKEAYHLMEATPLDIHPRRMLDDFTPLTKEQYPVFNKYPTFIVHYKAQEREKIIQDEIEYLRERQLAHESAAKAREQKAEDEAWYQKQKLLQEAQEERRKILLEEEERLAEHRQRLAVAKRELKVKELQLLDASRRRFLNYQQDQLQMELKRLDDEIARKASVREQETAAAVQDTVLRWMELESQKQAFEQHLIQDQEAVTKEMKKEIDAHRRKVDLEDQRVQRLIEINREEIQKAHRVAEENLAKAEQKHIDTNWRLQAQRRLRHDDEDRQKSYEEIVKLLHDNRVKEAELLKAMKETEEKKWEDVAHKTAQLEEEQKAAAAADEHRKQFLDDKINDALELAEKLQREDGSSERLHDSKARCTERGVGVQQVPGSGNIHLSDSSTLASSPHSKFLNRSRAELARQERQLMAEVLRLRQRLISQAQTRRPPAHIPATTWSP</sequence>
<dbReference type="SUPFAM" id="SSF50978">
    <property type="entry name" value="WD40 repeat-like"/>
    <property type="match status" value="1"/>
</dbReference>
<dbReference type="InterPro" id="IPR015943">
    <property type="entry name" value="WD40/YVTN_repeat-like_dom_sf"/>
</dbReference>
<evidence type="ECO:0000256" key="9">
    <source>
        <dbReference type="ARBA" id="ARBA00023212"/>
    </source>
</evidence>
<evidence type="ECO:0000256" key="7">
    <source>
        <dbReference type="ARBA" id="ARBA00022794"/>
    </source>
</evidence>
<proteinExistence type="predicted"/>
<evidence type="ECO:0000256" key="2">
    <source>
        <dbReference type="ARBA" id="ARBA00004607"/>
    </source>
</evidence>
<keyword evidence="7" id="KW-0970">Cilium biogenesis/degradation</keyword>
<dbReference type="InterPro" id="IPR000195">
    <property type="entry name" value="Rab-GAP-TBC_dom"/>
</dbReference>
<name>A0A7K5KQX0_VIRAL</name>
<comment type="subcellular location">
    <subcellularLocation>
        <location evidence="1">Cytoplasm</location>
        <location evidence="1">Cytoskeleton</location>
        <location evidence="1">Cilium basal body</location>
    </subcellularLocation>
    <subcellularLocation>
        <location evidence="2">Cytoplasm</location>
        <location evidence="2">Cytoskeleton</location>
        <location evidence="2">Microtubule organizing center</location>
        <location evidence="2">Centrosome</location>
        <location evidence="2">Centriolar satellite</location>
    </subcellularLocation>
</comment>
<evidence type="ECO:0000256" key="8">
    <source>
        <dbReference type="ARBA" id="ARBA00023054"/>
    </source>
</evidence>
<feature type="non-terminal residue" evidence="14">
    <location>
        <position position="1057"/>
    </location>
</feature>
<dbReference type="InterPro" id="IPR036322">
    <property type="entry name" value="WD40_repeat_dom_sf"/>
</dbReference>
<evidence type="ECO:0000256" key="3">
    <source>
        <dbReference type="ARBA" id="ARBA00014199"/>
    </source>
</evidence>
<dbReference type="SUPFAM" id="SSF47923">
    <property type="entry name" value="Ypt/Rab-GAP domain of gyp1p"/>
    <property type="match status" value="1"/>
</dbReference>
<keyword evidence="8 12" id="KW-0175">Coiled coil</keyword>
<dbReference type="Gene3D" id="1.10.472.80">
    <property type="entry name" value="Ypt/Rab-GAP domain of gyp1p, domain 3"/>
    <property type="match status" value="1"/>
</dbReference>
<dbReference type="InterPro" id="IPR051570">
    <property type="entry name" value="TBC1_cilium_biogenesis"/>
</dbReference>
<comment type="function">
    <text evidence="11">Molecular adapter which is involved in cilium biogenesis. Part of a functional complex including OFD1 a centriolar protein involved in cilium assembly. Could regulate the cAMP-dependent phosphorylation of OFD1, and its subsequent ubiquitination by PJA2 which ultimately leads to its proteasomal degradation.</text>
</comment>
<dbReference type="Gene3D" id="2.130.10.10">
    <property type="entry name" value="YVTN repeat-like/Quinoprotein amine dehydrogenase"/>
    <property type="match status" value="2"/>
</dbReference>
<evidence type="ECO:0000256" key="11">
    <source>
        <dbReference type="ARBA" id="ARBA00034464"/>
    </source>
</evidence>
<keyword evidence="15" id="KW-1185">Reference proteome</keyword>
<dbReference type="AlphaFoldDB" id="A0A7K5KQX0"/>
<evidence type="ECO:0000256" key="4">
    <source>
        <dbReference type="ARBA" id="ARBA00022490"/>
    </source>
</evidence>
<feature type="non-terminal residue" evidence="14">
    <location>
        <position position="1"/>
    </location>
</feature>
<keyword evidence="10" id="KW-0966">Cell projection</keyword>
<keyword evidence="9" id="KW-0206">Cytoskeleton</keyword>
<evidence type="ECO:0000256" key="6">
    <source>
        <dbReference type="ARBA" id="ARBA00022737"/>
    </source>
</evidence>
<dbReference type="InterPro" id="IPR001680">
    <property type="entry name" value="WD40_rpt"/>
</dbReference>
<dbReference type="Proteomes" id="UP000589495">
    <property type="component" value="Unassembled WGS sequence"/>
</dbReference>
<evidence type="ECO:0000256" key="12">
    <source>
        <dbReference type="SAM" id="Coils"/>
    </source>
</evidence>
<dbReference type="SMART" id="SM00320">
    <property type="entry name" value="WD40"/>
    <property type="match status" value="7"/>
</dbReference>
<dbReference type="PANTHER" id="PTHR19853">
    <property type="entry name" value="WD REPEAT CONTAINING PROTEIN 3 WDR3"/>
    <property type="match status" value="1"/>
</dbReference>
<organism evidence="14 15">
    <name type="scientific">Vireo altiloquus</name>
    <name type="common">Black-whiskered vireo</name>
    <name type="synonym">Muscicapa altiloqua</name>
    <dbReference type="NCBI Taxonomy" id="34956"/>
    <lineage>
        <taxon>Eukaryota</taxon>
        <taxon>Metazoa</taxon>
        <taxon>Chordata</taxon>
        <taxon>Craniata</taxon>
        <taxon>Vertebrata</taxon>
        <taxon>Euteleostomi</taxon>
        <taxon>Archelosauria</taxon>
        <taxon>Archosauria</taxon>
        <taxon>Dinosauria</taxon>
        <taxon>Saurischia</taxon>
        <taxon>Theropoda</taxon>
        <taxon>Coelurosauria</taxon>
        <taxon>Aves</taxon>
        <taxon>Neognathae</taxon>
        <taxon>Neoaves</taxon>
        <taxon>Telluraves</taxon>
        <taxon>Australaves</taxon>
        <taxon>Passeriformes</taxon>
        <taxon>Corvoidea</taxon>
        <taxon>Vireonidae</taxon>
        <taxon>Vireoninae</taxon>
        <taxon>Vireo</taxon>
    </lineage>
</organism>
<evidence type="ECO:0000313" key="15">
    <source>
        <dbReference type="Proteomes" id="UP000589495"/>
    </source>
</evidence>
<dbReference type="FunFam" id="1.10.472.80:FF:000022">
    <property type="entry name" value="TBC1 domain family, member 31"/>
    <property type="match status" value="1"/>
</dbReference>
<dbReference type="GO" id="GO:0060271">
    <property type="term" value="P:cilium assembly"/>
    <property type="evidence" value="ECO:0007669"/>
    <property type="project" value="UniProtKB-ARBA"/>
</dbReference>
<evidence type="ECO:0000256" key="5">
    <source>
        <dbReference type="ARBA" id="ARBA00022574"/>
    </source>
</evidence>
<dbReference type="GO" id="GO:0060090">
    <property type="term" value="F:molecular adaptor activity"/>
    <property type="evidence" value="ECO:0007669"/>
    <property type="project" value="UniProtKB-ARBA"/>
</dbReference>
<dbReference type="EMBL" id="VZRF01000333">
    <property type="protein sequence ID" value="NWT07894.1"/>
    <property type="molecule type" value="Genomic_DNA"/>
</dbReference>
<protein>
    <recommendedName>
        <fullName evidence="3">TBC1 domain family member 31</fullName>
    </recommendedName>
</protein>
<reference evidence="14 15" key="1">
    <citation type="submission" date="2019-09" db="EMBL/GenBank/DDBJ databases">
        <title>Bird 10,000 Genomes (B10K) Project - Family phase.</title>
        <authorList>
            <person name="Zhang G."/>
        </authorList>
    </citation>
    <scope>NUCLEOTIDE SEQUENCE [LARGE SCALE GENOMIC DNA]</scope>
    <source>
        <strain evidence="14">B10K-DU-001-22</strain>
        <tissue evidence="14">Muscle</tissue>
    </source>
</reference>
<gene>
    <name evidence="14" type="primary">Tbc1d31</name>
    <name evidence="14" type="ORF">VIRALT_R14531</name>
</gene>
<dbReference type="InterPro" id="IPR035969">
    <property type="entry name" value="Rab-GAP_TBC_sf"/>
</dbReference>
<accession>A0A7K5KQX0</accession>
<keyword evidence="6" id="KW-0677">Repeat</keyword>
<dbReference type="PANTHER" id="PTHR19853:SF1">
    <property type="entry name" value="TBC1 DOMAIN FAMILY MEMBER 31"/>
    <property type="match status" value="1"/>
</dbReference>
<keyword evidence="5" id="KW-0853">WD repeat</keyword>
<dbReference type="GO" id="GO:0034451">
    <property type="term" value="C:centriolar satellite"/>
    <property type="evidence" value="ECO:0007669"/>
    <property type="project" value="UniProtKB-SubCell"/>
</dbReference>
<evidence type="ECO:0000256" key="10">
    <source>
        <dbReference type="ARBA" id="ARBA00023273"/>
    </source>
</evidence>
<dbReference type="FunFam" id="2.130.10.10:FF:000185">
    <property type="entry name" value="TBC1 domain family member 31 isoform X1"/>
    <property type="match status" value="1"/>
</dbReference>
<feature type="domain" description="Rab-GAP TBC" evidence="13">
    <location>
        <begin position="398"/>
        <end position="573"/>
    </location>
</feature>
<evidence type="ECO:0000256" key="1">
    <source>
        <dbReference type="ARBA" id="ARBA00004120"/>
    </source>
</evidence>
<evidence type="ECO:0000259" key="13">
    <source>
        <dbReference type="PROSITE" id="PS50086"/>
    </source>
</evidence>
<dbReference type="PROSITE" id="PS50086">
    <property type="entry name" value="TBC_RABGAP"/>
    <property type="match status" value="1"/>
</dbReference>